<evidence type="ECO:0008006" key="3">
    <source>
        <dbReference type="Google" id="ProtNLM"/>
    </source>
</evidence>
<name>A0ABU3YN63_9HYPH</name>
<comment type="caution">
    <text evidence="1">The sequence shown here is derived from an EMBL/GenBank/DDBJ whole genome shotgun (WGS) entry which is preliminary data.</text>
</comment>
<reference evidence="2" key="1">
    <citation type="journal article" date="2023" name="Int. J. Mol. Sci.">
        <title>Genomic and Metabolic Characterization of Plant Growth-Promoting Rhizobacteria Isolated from Nodules of Clovers Grown in Non-Farmed Soil.</title>
        <authorList>
            <person name="Wojcik M."/>
            <person name="Koper P."/>
            <person name="Zebracki K."/>
            <person name="Marczak M."/>
            <person name="Mazur A."/>
        </authorList>
    </citation>
    <scope>NUCLEOTIDE SEQUENCE [LARGE SCALE GENOMIC DNA]</scope>
    <source>
        <strain evidence="2">KB12</strain>
    </source>
</reference>
<proteinExistence type="predicted"/>
<sequence>MAYEPDMAIVFDSVTRAVIVTFRGATVYLPSPMLTEGGRPYRRSALPPTWLARLIATYINDPQTADIRIVNCSSFRNQRACRGKMC</sequence>
<keyword evidence="2" id="KW-1185">Reference proteome</keyword>
<protein>
    <recommendedName>
        <fullName evidence="3">KTSC domain-containing protein</fullName>
    </recommendedName>
</protein>
<evidence type="ECO:0000313" key="2">
    <source>
        <dbReference type="Proteomes" id="UP001187203"/>
    </source>
</evidence>
<dbReference type="Proteomes" id="UP001187203">
    <property type="component" value="Unassembled WGS sequence"/>
</dbReference>
<accession>A0ABU3YN63</accession>
<evidence type="ECO:0000313" key="1">
    <source>
        <dbReference type="EMBL" id="MDV4187147.1"/>
    </source>
</evidence>
<dbReference type="RefSeq" id="WP_317276407.1">
    <property type="nucleotide sequence ID" value="NZ_JAWJWH010000007.1"/>
</dbReference>
<gene>
    <name evidence="1" type="ORF">R1523_16760</name>
</gene>
<organism evidence="1 2">
    <name type="scientific">Rhizobium brockwellii</name>
    <dbReference type="NCBI Taxonomy" id="3019932"/>
    <lineage>
        <taxon>Bacteria</taxon>
        <taxon>Pseudomonadati</taxon>
        <taxon>Pseudomonadota</taxon>
        <taxon>Alphaproteobacteria</taxon>
        <taxon>Hyphomicrobiales</taxon>
        <taxon>Rhizobiaceae</taxon>
        <taxon>Rhizobium/Agrobacterium group</taxon>
        <taxon>Rhizobium</taxon>
    </lineage>
</organism>
<dbReference type="EMBL" id="JAWJWI010000007">
    <property type="protein sequence ID" value="MDV4187147.1"/>
    <property type="molecule type" value="Genomic_DNA"/>
</dbReference>